<sequence>MRREKEKRGRHGGVERRLPRELSAWPLASKVRAREHPHLNILFDCGGQVGDVVLVSVVAGNIVLISSVRLNRDVAPNSVEVDDVVLTYPTVVATVVVTGLLQVILFISVATNGIVVQEAIVVGNVVLLFLSCMSTV</sequence>
<accession>A0ABN9Q7X2</accession>
<name>A0ABN9Q7X2_9DINO</name>
<keyword evidence="1" id="KW-0812">Transmembrane</keyword>
<evidence type="ECO:0000313" key="3">
    <source>
        <dbReference type="Proteomes" id="UP001189429"/>
    </source>
</evidence>
<organism evidence="2 3">
    <name type="scientific">Prorocentrum cordatum</name>
    <dbReference type="NCBI Taxonomy" id="2364126"/>
    <lineage>
        <taxon>Eukaryota</taxon>
        <taxon>Sar</taxon>
        <taxon>Alveolata</taxon>
        <taxon>Dinophyceae</taxon>
        <taxon>Prorocentrales</taxon>
        <taxon>Prorocentraceae</taxon>
        <taxon>Prorocentrum</taxon>
    </lineage>
</organism>
<keyword evidence="1" id="KW-0472">Membrane</keyword>
<keyword evidence="1" id="KW-1133">Transmembrane helix</keyword>
<dbReference type="Proteomes" id="UP001189429">
    <property type="component" value="Unassembled WGS sequence"/>
</dbReference>
<keyword evidence="3" id="KW-1185">Reference proteome</keyword>
<comment type="caution">
    <text evidence="2">The sequence shown here is derived from an EMBL/GenBank/DDBJ whole genome shotgun (WGS) entry which is preliminary data.</text>
</comment>
<proteinExistence type="predicted"/>
<feature type="transmembrane region" description="Helical" evidence="1">
    <location>
        <begin position="114"/>
        <end position="131"/>
    </location>
</feature>
<feature type="transmembrane region" description="Helical" evidence="1">
    <location>
        <begin position="41"/>
        <end position="65"/>
    </location>
</feature>
<protein>
    <submittedName>
        <fullName evidence="2">Uncharacterized protein</fullName>
    </submittedName>
</protein>
<reference evidence="2" key="1">
    <citation type="submission" date="2023-10" db="EMBL/GenBank/DDBJ databases">
        <authorList>
            <person name="Chen Y."/>
            <person name="Shah S."/>
            <person name="Dougan E. K."/>
            <person name="Thang M."/>
            <person name="Chan C."/>
        </authorList>
    </citation>
    <scope>NUCLEOTIDE SEQUENCE [LARGE SCALE GENOMIC DNA]</scope>
</reference>
<evidence type="ECO:0000256" key="1">
    <source>
        <dbReference type="SAM" id="Phobius"/>
    </source>
</evidence>
<dbReference type="EMBL" id="CAUYUJ010002447">
    <property type="protein sequence ID" value="CAK0800805.1"/>
    <property type="molecule type" value="Genomic_DNA"/>
</dbReference>
<gene>
    <name evidence="2" type="ORF">PCOR1329_LOCUS8852</name>
</gene>
<evidence type="ECO:0000313" key="2">
    <source>
        <dbReference type="EMBL" id="CAK0800805.1"/>
    </source>
</evidence>
<feature type="transmembrane region" description="Helical" evidence="1">
    <location>
        <begin position="85"/>
        <end position="107"/>
    </location>
</feature>